<accession>K4JSP8</accession>
<keyword evidence="2" id="KW-1185">Reference proteome</keyword>
<dbReference type="EMBL" id="JX100814">
    <property type="protein sequence ID" value="AFU86778.1"/>
    <property type="molecule type" value="Genomic_DNA"/>
</dbReference>
<evidence type="ECO:0000313" key="2">
    <source>
        <dbReference type="Proteomes" id="UP000000461"/>
    </source>
</evidence>
<reference evidence="1 2" key="1">
    <citation type="journal article" date="2012" name="BMC Genomics">
        <title>The Caulobacter crescentus phage phiCbK: genomics of a canonical phage.</title>
        <authorList>
            <person name="Gill J.J."/>
            <person name="Berry J.D."/>
            <person name="Russell W.K."/>
            <person name="Lessor L."/>
            <person name="Escobar Garcia D.A."/>
            <person name="Hernandez D."/>
            <person name="Kane A."/>
            <person name="Keene J."/>
            <person name="Maddox M."/>
            <person name="Martin R."/>
            <person name="Mohan S."/>
            <person name="Thorn A.M."/>
            <person name="Russell D.H."/>
            <person name="Young R."/>
        </authorList>
    </citation>
    <scope>NUCLEOTIDE SEQUENCE [LARGE SCALE GENOMIC DNA]</scope>
</reference>
<organism evidence="1 2">
    <name type="scientific">Caulobacter phage CcrRogue</name>
    <dbReference type="NCBI Taxonomy" id="2927986"/>
    <lineage>
        <taxon>Viruses</taxon>
        <taxon>Duplodnaviria</taxon>
        <taxon>Heunggongvirae</taxon>
        <taxon>Uroviricota</taxon>
        <taxon>Caudoviricetes</taxon>
        <taxon>Jeanschmidtviridae</taxon>
        <taxon>Poindextervirus</taxon>
        <taxon>Poindextervirus rogue</taxon>
    </lineage>
</organism>
<evidence type="ECO:0000313" key="1">
    <source>
        <dbReference type="EMBL" id="AFU86778.1"/>
    </source>
</evidence>
<gene>
    <name evidence="1" type="ORF">CcrRogue_gp296</name>
</gene>
<name>K4JSP8_9CAUD</name>
<dbReference type="OrthoDB" id="31838at10239"/>
<proteinExistence type="predicted"/>
<dbReference type="KEGG" id="vg:13996077"/>
<dbReference type="Proteomes" id="UP000000461">
    <property type="component" value="Segment"/>
</dbReference>
<protein>
    <submittedName>
        <fullName evidence="1">Uncharacterized protein</fullName>
    </submittedName>
</protein>
<sequence length="160" mass="18130">MPDNSNFDAAVLVGVEIIKTKPEGLTALEAVQRFQHQSPDFVDLVTRFNKLTAALPAVVNGHHLQSTCAEWVLNESQQRITLPFETIAQRVEFYAQQMTIPAYGYLMDRYKENLDSKIATVRGCLTDQNYLGASYNLLDLEETFQEMVDRHDDLVSDGYP</sequence>